<dbReference type="PRINTS" id="PR00040">
    <property type="entry name" value="HTHMERR"/>
</dbReference>
<evidence type="ECO:0000313" key="9">
    <source>
        <dbReference type="EMBL" id="AQX41996.1"/>
    </source>
</evidence>
<dbReference type="EMBL" id="KY362368">
    <property type="protein sequence ID" value="AQX41930.1"/>
    <property type="molecule type" value="Genomic_DNA"/>
</dbReference>
<dbReference type="PROSITE" id="PS50937">
    <property type="entry name" value="HTH_MERR_2"/>
    <property type="match status" value="1"/>
</dbReference>
<reference evidence="8" key="1">
    <citation type="submission" date="2016-12" db="EMBL/GenBank/DDBJ databases">
        <title>Complete sequence and comparative genomic analysis of eight native Pseudomonas syringae plasmids belonging to the pPT23A family.</title>
        <authorList>
            <person name="Gutierrez-Barranquero J.A."/>
        </authorList>
    </citation>
    <scope>NUCLEOTIDE SEQUENCE</scope>
    <source>
        <strain evidence="9">6-9</strain>
        <strain evidence="8">UMAF0081</strain>
        <plasmid evidence="8">pPs0081</plasmid>
        <plasmid evidence="9">pPs6-9</plasmid>
    </source>
</reference>
<keyword evidence="5" id="KW-0804">Transcription</keyword>
<keyword evidence="4" id="KW-0238">DNA-binding</keyword>
<geneLocation type="plasmid" evidence="9">
    <name>pPs6-9</name>
</geneLocation>
<name>A0A1S6YAR6_PSESY</name>
<comment type="subcellular location">
    <subcellularLocation>
        <location evidence="1">Cytoplasm</location>
    </subcellularLocation>
</comment>
<keyword evidence="8" id="KW-0614">Plasmid</keyword>
<dbReference type="GO" id="GO:0005737">
    <property type="term" value="C:cytoplasm"/>
    <property type="evidence" value="ECO:0007669"/>
    <property type="project" value="UniProtKB-SubCell"/>
</dbReference>
<evidence type="ECO:0000256" key="3">
    <source>
        <dbReference type="ARBA" id="ARBA00023015"/>
    </source>
</evidence>
<dbReference type="Pfam" id="PF00376">
    <property type="entry name" value="MerR"/>
    <property type="match status" value="1"/>
</dbReference>
<dbReference type="NCBIfam" id="TIGR02044">
    <property type="entry name" value="CueR"/>
    <property type="match status" value="1"/>
</dbReference>
<dbReference type="PROSITE" id="PS00552">
    <property type="entry name" value="HTH_MERR_1"/>
    <property type="match status" value="1"/>
</dbReference>
<dbReference type="EMBL" id="KY362369">
    <property type="protein sequence ID" value="AQX41996.1"/>
    <property type="molecule type" value="Genomic_DNA"/>
</dbReference>
<evidence type="ECO:0000313" key="8">
    <source>
        <dbReference type="EMBL" id="AQX41930.1"/>
    </source>
</evidence>
<dbReference type="InterPro" id="IPR015358">
    <property type="entry name" value="Tscrpt_reg_MerR_DNA-bd"/>
</dbReference>
<geneLocation type="plasmid" evidence="8">
    <name>pPs0081</name>
</geneLocation>
<proteinExistence type="predicted"/>
<dbReference type="GO" id="GO:0003677">
    <property type="term" value="F:DNA binding"/>
    <property type="evidence" value="ECO:0007669"/>
    <property type="project" value="UniProtKB-KW"/>
</dbReference>
<dbReference type="Pfam" id="PF09278">
    <property type="entry name" value="MerR-DNA-bind"/>
    <property type="match status" value="1"/>
</dbReference>
<organism evidence="8">
    <name type="scientific">Pseudomonas syringae pv. syringae</name>
    <dbReference type="NCBI Taxonomy" id="321"/>
    <lineage>
        <taxon>Bacteria</taxon>
        <taxon>Pseudomonadati</taxon>
        <taxon>Pseudomonadota</taxon>
        <taxon>Gammaproteobacteria</taxon>
        <taxon>Pseudomonadales</taxon>
        <taxon>Pseudomonadaceae</taxon>
        <taxon>Pseudomonas</taxon>
        <taxon>Pseudomonas syringae</taxon>
    </lineage>
</organism>
<sequence length="132" mass="14615">MNISQAAHASGLTPKMLRYYESIGLLEPAIRTASGYRQYRPADLNTLAFLKRARDLGFSLEEVGTLLELQRDRHRASADVKALANAHVQDLNRKIEEFISLRDTLQALINECQGNNDSTCAILDSLAGVKGK</sequence>
<dbReference type="GO" id="GO:0005507">
    <property type="term" value="F:copper ion binding"/>
    <property type="evidence" value="ECO:0007669"/>
    <property type="project" value="InterPro"/>
</dbReference>
<dbReference type="InterPro" id="IPR000551">
    <property type="entry name" value="MerR-type_HTH_dom"/>
</dbReference>
<dbReference type="AlphaFoldDB" id="A0A1S6YAR6"/>
<accession>A0A1S6YAR6</accession>
<evidence type="ECO:0000256" key="1">
    <source>
        <dbReference type="ARBA" id="ARBA00004496"/>
    </source>
</evidence>
<dbReference type="InterPro" id="IPR011789">
    <property type="entry name" value="CueR"/>
</dbReference>
<dbReference type="SUPFAM" id="SSF46955">
    <property type="entry name" value="Putative DNA-binding domain"/>
    <property type="match status" value="1"/>
</dbReference>
<evidence type="ECO:0000256" key="6">
    <source>
        <dbReference type="SAM" id="Coils"/>
    </source>
</evidence>
<feature type="domain" description="HTH merR-type" evidence="7">
    <location>
        <begin position="1"/>
        <end position="69"/>
    </location>
</feature>
<dbReference type="PANTHER" id="PTHR30204">
    <property type="entry name" value="REDOX-CYCLING DRUG-SENSING TRANSCRIPTIONAL ACTIVATOR SOXR"/>
    <property type="match status" value="1"/>
</dbReference>
<evidence type="ECO:0000256" key="5">
    <source>
        <dbReference type="ARBA" id="ARBA00023163"/>
    </source>
</evidence>
<evidence type="ECO:0000256" key="4">
    <source>
        <dbReference type="ARBA" id="ARBA00023125"/>
    </source>
</evidence>
<evidence type="ECO:0000256" key="2">
    <source>
        <dbReference type="ARBA" id="ARBA00022490"/>
    </source>
</evidence>
<keyword evidence="2" id="KW-0963">Cytoplasm</keyword>
<keyword evidence="6" id="KW-0175">Coiled coil</keyword>
<dbReference type="SMART" id="SM00422">
    <property type="entry name" value="HTH_MERR"/>
    <property type="match status" value="1"/>
</dbReference>
<protein>
    <submittedName>
        <fullName evidence="8">Transcriptional regulator Cu-(I)</fullName>
    </submittedName>
</protein>
<keyword evidence="3" id="KW-0805">Transcription regulation</keyword>
<feature type="coiled-coil region" evidence="6">
    <location>
        <begin position="66"/>
        <end position="108"/>
    </location>
</feature>
<dbReference type="InterPro" id="IPR047057">
    <property type="entry name" value="MerR_fam"/>
</dbReference>
<evidence type="ECO:0000259" key="7">
    <source>
        <dbReference type="PROSITE" id="PS50937"/>
    </source>
</evidence>
<dbReference type="PANTHER" id="PTHR30204:SF94">
    <property type="entry name" value="HEAVY METAL-DEPENDENT TRANSCRIPTIONAL REGULATOR HI_0293-RELATED"/>
    <property type="match status" value="1"/>
</dbReference>
<dbReference type="GO" id="GO:0045893">
    <property type="term" value="P:positive regulation of DNA-templated transcription"/>
    <property type="evidence" value="ECO:0007669"/>
    <property type="project" value="InterPro"/>
</dbReference>
<dbReference type="InterPro" id="IPR009061">
    <property type="entry name" value="DNA-bd_dom_put_sf"/>
</dbReference>
<dbReference type="RefSeq" id="WP_005782518.1">
    <property type="nucleotide sequence ID" value="NZ_JAJPOF010000015.1"/>
</dbReference>
<dbReference type="GeneID" id="61872796"/>
<dbReference type="GO" id="GO:0003700">
    <property type="term" value="F:DNA-binding transcription factor activity"/>
    <property type="evidence" value="ECO:0007669"/>
    <property type="project" value="InterPro"/>
</dbReference>
<dbReference type="Gene3D" id="1.10.1660.10">
    <property type="match status" value="1"/>
</dbReference>
<dbReference type="CDD" id="cd01108">
    <property type="entry name" value="HTH_CueR"/>
    <property type="match status" value="1"/>
</dbReference>